<evidence type="ECO:0000313" key="3">
    <source>
        <dbReference type="Proteomes" id="UP000199220"/>
    </source>
</evidence>
<dbReference type="InterPro" id="IPR007214">
    <property type="entry name" value="YbaK/aa-tRNA-synth-assoc-dom"/>
</dbReference>
<feature type="domain" description="YbaK/aminoacyl-tRNA synthetase-associated" evidence="1">
    <location>
        <begin position="47"/>
        <end position="168"/>
    </location>
</feature>
<dbReference type="STRING" id="648782.SAMN04488554_1102"/>
<organism evidence="2 3">
    <name type="scientific">Ruania alba</name>
    <dbReference type="NCBI Taxonomy" id="648782"/>
    <lineage>
        <taxon>Bacteria</taxon>
        <taxon>Bacillati</taxon>
        <taxon>Actinomycetota</taxon>
        <taxon>Actinomycetes</taxon>
        <taxon>Micrococcales</taxon>
        <taxon>Ruaniaceae</taxon>
        <taxon>Ruania</taxon>
    </lineage>
</organism>
<protein>
    <submittedName>
        <fullName evidence="2">Cys-tRNA(Pro) deacylase, prolyl-tRNA editing enzyme YbaK/EbsC</fullName>
    </submittedName>
</protein>
<sequence>MRYGTLDWVPALDRPDLLAAPVTEALASWAQAAPDAVRQVLVAEIDPDQADTADMTATYDLPLEASANCVLVAGKRTGEERIAAAVVRATTRADVNSAVKKLLDVRKASFLPMDRAVADSQMEYGGITPIGLPAGYRVLLDTRTSAGPAIIGSGIRGSKILLPGEVLAELPGAEIVAGLATEIAA</sequence>
<dbReference type="AlphaFoldDB" id="A0A1H5EQT0"/>
<dbReference type="InterPro" id="IPR036754">
    <property type="entry name" value="YbaK/aa-tRNA-synt-asso_dom_sf"/>
</dbReference>
<accession>A0A1H5EQT0</accession>
<dbReference type="RefSeq" id="WP_089772032.1">
    <property type="nucleotide sequence ID" value="NZ_FNTX01000001.1"/>
</dbReference>
<proteinExistence type="predicted"/>
<dbReference type="SUPFAM" id="SSF55826">
    <property type="entry name" value="YbaK/ProRS associated domain"/>
    <property type="match status" value="1"/>
</dbReference>
<name>A0A1H5EQT0_9MICO</name>
<dbReference type="OrthoDB" id="9796920at2"/>
<dbReference type="Gene3D" id="3.90.960.10">
    <property type="entry name" value="YbaK/aminoacyl-tRNA synthetase-associated domain"/>
    <property type="match status" value="1"/>
</dbReference>
<dbReference type="EMBL" id="FNTX01000001">
    <property type="protein sequence ID" value="SED93492.1"/>
    <property type="molecule type" value="Genomic_DNA"/>
</dbReference>
<dbReference type="Proteomes" id="UP000199220">
    <property type="component" value="Unassembled WGS sequence"/>
</dbReference>
<dbReference type="Pfam" id="PF04073">
    <property type="entry name" value="tRNA_edit"/>
    <property type="match status" value="1"/>
</dbReference>
<evidence type="ECO:0000313" key="2">
    <source>
        <dbReference type="EMBL" id="SED93492.1"/>
    </source>
</evidence>
<keyword evidence="3" id="KW-1185">Reference proteome</keyword>
<evidence type="ECO:0000259" key="1">
    <source>
        <dbReference type="Pfam" id="PF04073"/>
    </source>
</evidence>
<gene>
    <name evidence="2" type="ORF">SAMN04488554_1102</name>
</gene>
<dbReference type="GO" id="GO:0002161">
    <property type="term" value="F:aminoacyl-tRNA deacylase activity"/>
    <property type="evidence" value="ECO:0007669"/>
    <property type="project" value="InterPro"/>
</dbReference>
<reference evidence="3" key="1">
    <citation type="submission" date="2016-10" db="EMBL/GenBank/DDBJ databases">
        <authorList>
            <person name="Varghese N."/>
            <person name="Submissions S."/>
        </authorList>
    </citation>
    <scope>NUCLEOTIDE SEQUENCE [LARGE SCALE GENOMIC DNA]</scope>
    <source>
        <strain evidence="3">DSM 21368</strain>
    </source>
</reference>